<gene>
    <name evidence="3" type="ORF">UV59_C0002G0005</name>
</gene>
<dbReference type="EMBL" id="LCFB01000002">
    <property type="protein sequence ID" value="KKS86130.1"/>
    <property type="molecule type" value="Genomic_DNA"/>
</dbReference>
<dbReference type="STRING" id="1618436.UV59_C0002G0005"/>
<dbReference type="Pfam" id="PF18915">
    <property type="entry name" value="DUF5667"/>
    <property type="match status" value="1"/>
</dbReference>
<proteinExistence type="predicted"/>
<accession>A0A0G1CK17</accession>
<evidence type="ECO:0000256" key="1">
    <source>
        <dbReference type="SAM" id="MobiDB-lite"/>
    </source>
</evidence>
<feature type="domain" description="DUF5667" evidence="2">
    <location>
        <begin position="45"/>
        <end position="138"/>
    </location>
</feature>
<protein>
    <recommendedName>
        <fullName evidence="2">DUF5667 domain-containing protein</fullName>
    </recommendedName>
</protein>
<name>A0A0G1CK17_9BACT</name>
<evidence type="ECO:0000313" key="3">
    <source>
        <dbReference type="EMBL" id="KKS86130.1"/>
    </source>
</evidence>
<dbReference type="AlphaFoldDB" id="A0A0G1CK17"/>
<organism evidence="3 4">
    <name type="scientific">Candidatus Gottesmanbacteria bacterium GW2011_GWA1_43_11</name>
    <dbReference type="NCBI Taxonomy" id="1618436"/>
    <lineage>
        <taxon>Bacteria</taxon>
        <taxon>Candidatus Gottesmaniibacteriota</taxon>
    </lineage>
</organism>
<evidence type="ECO:0000313" key="4">
    <source>
        <dbReference type="Proteomes" id="UP000034543"/>
    </source>
</evidence>
<evidence type="ECO:0000259" key="2">
    <source>
        <dbReference type="Pfam" id="PF18915"/>
    </source>
</evidence>
<dbReference type="InterPro" id="IPR043725">
    <property type="entry name" value="DUF5667"/>
</dbReference>
<feature type="region of interest" description="Disordered" evidence="1">
    <location>
        <begin position="207"/>
        <end position="226"/>
    </location>
</feature>
<sequence>MRKFYQLLKFSIFIIFVIFVIIFSPRQTLAFSLNDIFSSPDSLIVRIQERIEYFFAFSTEQKVIILEKQAERRLTQAEKLAKINGVDQTLSLIKSYETLKKTQGDLIKAASITVPAEVKEQTVQQQARIENMKEDLPESTKEIVENSQKTVIKTVIDNLQDENSGTIENEATEFAEEVKNVLDPGSNIFAPGTNEVIPGTLEVAPGGSEIAPGSLEVAPGGTNVKP</sequence>
<dbReference type="Proteomes" id="UP000034543">
    <property type="component" value="Unassembled WGS sequence"/>
</dbReference>
<comment type="caution">
    <text evidence="3">The sequence shown here is derived from an EMBL/GenBank/DDBJ whole genome shotgun (WGS) entry which is preliminary data.</text>
</comment>
<reference evidence="3 4" key="1">
    <citation type="journal article" date="2015" name="Nature">
        <title>rRNA introns, odd ribosomes, and small enigmatic genomes across a large radiation of phyla.</title>
        <authorList>
            <person name="Brown C.T."/>
            <person name="Hug L.A."/>
            <person name="Thomas B.C."/>
            <person name="Sharon I."/>
            <person name="Castelle C.J."/>
            <person name="Singh A."/>
            <person name="Wilkins M.J."/>
            <person name="Williams K.H."/>
            <person name="Banfield J.F."/>
        </authorList>
    </citation>
    <scope>NUCLEOTIDE SEQUENCE [LARGE SCALE GENOMIC DNA]</scope>
</reference>